<dbReference type="InterPro" id="IPR016181">
    <property type="entry name" value="Acyl_CoA_acyltransferase"/>
</dbReference>
<protein>
    <submittedName>
        <fullName evidence="4">GNAT family N-acetyltransferase</fullName>
    </submittedName>
</protein>
<sequence length="171" mass="18123">MLDALPLPHTIDSRAGTALLRRATVEDTDAVIALLADDQISAARGDVASAEDRPAYAQGLLEILAEPSNDLLVVELDGAVVGTLQLTSIPGMARRGARRLLVEAVRVQSSLRSSGIGSALMRWVGDVAAPAVGASMVQLTSDAARTDAHRFYERLGYVGSHRGFKYTVPQD</sequence>
<keyword evidence="5" id="KW-1185">Reference proteome</keyword>
<proteinExistence type="predicted"/>
<evidence type="ECO:0000313" key="5">
    <source>
        <dbReference type="Proteomes" id="UP000478836"/>
    </source>
</evidence>
<dbReference type="CDD" id="cd04301">
    <property type="entry name" value="NAT_SF"/>
    <property type="match status" value="1"/>
</dbReference>
<dbReference type="GeneID" id="77477752"/>
<feature type="domain" description="N-acetyltransferase" evidence="3">
    <location>
        <begin position="18"/>
        <end position="171"/>
    </location>
</feature>
<dbReference type="PANTHER" id="PTHR43877">
    <property type="entry name" value="AMINOALKYLPHOSPHONATE N-ACETYLTRANSFERASE-RELATED-RELATED"/>
    <property type="match status" value="1"/>
</dbReference>
<dbReference type="Pfam" id="PF00583">
    <property type="entry name" value="Acetyltransf_1"/>
    <property type="match status" value="1"/>
</dbReference>
<evidence type="ECO:0000256" key="2">
    <source>
        <dbReference type="ARBA" id="ARBA00023315"/>
    </source>
</evidence>
<name>A0ABQ6V2S5_9MICO</name>
<evidence type="ECO:0000256" key="1">
    <source>
        <dbReference type="ARBA" id="ARBA00022679"/>
    </source>
</evidence>
<accession>A0ABQ6V2S5</accession>
<evidence type="ECO:0000259" key="3">
    <source>
        <dbReference type="PROSITE" id="PS51186"/>
    </source>
</evidence>
<reference evidence="5" key="1">
    <citation type="submission" date="2019-09" db="EMBL/GenBank/DDBJ databases">
        <title>Whole genome sequencing of Microbacterium maritypicum.</title>
        <authorList>
            <person name="Lenchi N."/>
        </authorList>
    </citation>
    <scope>NUCLEOTIDE SEQUENCE [LARGE SCALE GENOMIC DNA]</scope>
    <source>
        <strain evidence="5">G1</strain>
    </source>
</reference>
<dbReference type="Gene3D" id="3.40.630.30">
    <property type="match status" value="1"/>
</dbReference>
<dbReference type="SUPFAM" id="SSF55729">
    <property type="entry name" value="Acyl-CoA N-acyltransferases (Nat)"/>
    <property type="match status" value="1"/>
</dbReference>
<keyword evidence="2" id="KW-0012">Acyltransferase</keyword>
<dbReference type="InterPro" id="IPR000182">
    <property type="entry name" value="GNAT_dom"/>
</dbReference>
<dbReference type="PANTHER" id="PTHR43877:SF2">
    <property type="entry name" value="AMINOALKYLPHOSPHONATE N-ACETYLTRANSFERASE-RELATED"/>
    <property type="match status" value="1"/>
</dbReference>
<evidence type="ECO:0000313" key="4">
    <source>
        <dbReference type="EMBL" id="KAB1862315.1"/>
    </source>
</evidence>
<dbReference type="Proteomes" id="UP000478836">
    <property type="component" value="Unassembled WGS sequence"/>
</dbReference>
<comment type="caution">
    <text evidence="4">The sequence shown here is derived from an EMBL/GenBank/DDBJ whole genome shotgun (WGS) entry which is preliminary data.</text>
</comment>
<dbReference type="InterPro" id="IPR050832">
    <property type="entry name" value="Bact_Acetyltransf"/>
</dbReference>
<dbReference type="PROSITE" id="PS51186">
    <property type="entry name" value="GNAT"/>
    <property type="match status" value="1"/>
</dbReference>
<gene>
    <name evidence="4" type="ORF">F6A08_14885</name>
</gene>
<organism evidence="4 5">
    <name type="scientific">Microbacterium algeriense</name>
    <dbReference type="NCBI Taxonomy" id="2615184"/>
    <lineage>
        <taxon>Bacteria</taxon>
        <taxon>Bacillati</taxon>
        <taxon>Actinomycetota</taxon>
        <taxon>Actinomycetes</taxon>
        <taxon>Micrococcales</taxon>
        <taxon>Microbacteriaceae</taxon>
        <taxon>Microbacterium</taxon>
    </lineage>
</organism>
<dbReference type="RefSeq" id="WP_151459863.1">
    <property type="nucleotide sequence ID" value="NZ_WAAO01000003.1"/>
</dbReference>
<dbReference type="EMBL" id="WAAO01000003">
    <property type="protein sequence ID" value="KAB1862315.1"/>
    <property type="molecule type" value="Genomic_DNA"/>
</dbReference>
<keyword evidence="1" id="KW-0808">Transferase</keyword>